<dbReference type="InterPro" id="IPR020843">
    <property type="entry name" value="ER"/>
</dbReference>
<dbReference type="InterPro" id="IPR036291">
    <property type="entry name" value="NAD(P)-bd_dom_sf"/>
</dbReference>
<dbReference type="CDD" id="cd08267">
    <property type="entry name" value="MDR1"/>
    <property type="match status" value="1"/>
</dbReference>
<dbReference type="PANTHER" id="PTHR44013">
    <property type="entry name" value="ZINC-TYPE ALCOHOL DEHYDROGENASE-LIKE PROTEIN C16A3.02C"/>
    <property type="match status" value="1"/>
</dbReference>
<dbReference type="EMBL" id="JARPOI010000007">
    <property type="protein sequence ID" value="KAJ9176624.1"/>
    <property type="molecule type" value="Genomic_DNA"/>
</dbReference>
<dbReference type="SUPFAM" id="SSF51735">
    <property type="entry name" value="NAD(P)-binding Rossmann-fold domains"/>
    <property type="match status" value="1"/>
</dbReference>
<dbReference type="Gene3D" id="3.90.180.10">
    <property type="entry name" value="Medium-chain alcohol dehydrogenases, catalytic domain"/>
    <property type="match status" value="1"/>
</dbReference>
<gene>
    <name evidence="2" type="ORF">P3X46_011915</name>
</gene>
<dbReference type="Pfam" id="PF13602">
    <property type="entry name" value="ADH_zinc_N_2"/>
    <property type="match status" value="1"/>
</dbReference>
<dbReference type="InterPro" id="IPR052733">
    <property type="entry name" value="Chloroplast_QOR"/>
</dbReference>
<dbReference type="InterPro" id="IPR011032">
    <property type="entry name" value="GroES-like_sf"/>
</dbReference>
<dbReference type="Pfam" id="PF08240">
    <property type="entry name" value="ADH_N"/>
    <property type="match status" value="1"/>
</dbReference>
<feature type="domain" description="Enoyl reductase (ER)" evidence="1">
    <location>
        <begin position="16"/>
        <end position="327"/>
    </location>
</feature>
<dbReference type="SUPFAM" id="SSF50129">
    <property type="entry name" value="GroES-like"/>
    <property type="match status" value="1"/>
</dbReference>
<dbReference type="SMART" id="SM00829">
    <property type="entry name" value="PKS_ER"/>
    <property type="match status" value="1"/>
</dbReference>
<reference evidence="2" key="1">
    <citation type="journal article" date="2023" name="Plant Biotechnol. J.">
        <title>Chromosome-level wild Hevea brasiliensis genome provides new tools for genomic-assisted breeding and valuable loci to elevate rubber yield.</title>
        <authorList>
            <person name="Cheng H."/>
            <person name="Song X."/>
            <person name="Hu Y."/>
            <person name="Wu T."/>
            <person name="Yang Q."/>
            <person name="An Z."/>
            <person name="Feng S."/>
            <person name="Deng Z."/>
            <person name="Wu W."/>
            <person name="Zeng X."/>
            <person name="Tu M."/>
            <person name="Wang X."/>
            <person name="Huang H."/>
        </authorList>
    </citation>
    <scope>NUCLEOTIDE SEQUENCE</scope>
    <source>
        <strain evidence="2">MT/VB/25A 57/8</strain>
    </source>
</reference>
<evidence type="ECO:0000313" key="2">
    <source>
        <dbReference type="EMBL" id="KAJ9176624.1"/>
    </source>
</evidence>
<evidence type="ECO:0000313" key="3">
    <source>
        <dbReference type="Proteomes" id="UP001174677"/>
    </source>
</evidence>
<comment type="caution">
    <text evidence="2">The sequence shown here is derived from an EMBL/GenBank/DDBJ whole genome shotgun (WGS) entry which is preliminary data.</text>
</comment>
<dbReference type="PANTHER" id="PTHR44013:SF1">
    <property type="entry name" value="ZINC-TYPE ALCOHOL DEHYDROGENASE-LIKE PROTEIN C16A3.02C"/>
    <property type="match status" value="1"/>
</dbReference>
<dbReference type="Gene3D" id="3.40.50.720">
    <property type="entry name" value="NAD(P)-binding Rossmann-like Domain"/>
    <property type="match status" value="1"/>
</dbReference>
<sequence>MAGKLMHAVQYDSYGGGAAGLKHVEVPVPAPKKDEVLLKLEGISVNPFDWKIQKGVSRPLLPRRFPHIPATDVAGEVLEVGAGVKNFKTGDKVVAYLTHASGGGLAEFALAKESLTVARPSEISAAEAAGLPVAGLTAHEALTQPAGIKLDGSGKQANILITAASGGVGHYAVQLAKLGNTHVTATCGARNIEFVKSLGANEVLDYKTPEGAALKSPSGRKYDAVIHCATGIPWSTFEPNLSENGKVIDLTPGVSAIMTYALKKLTFSKKQLVPLIATPKGENLDYLIKLVKEGKLKTVIDSKHPLSKAEDAWAKSVDSHAAGKIIVEP</sequence>
<dbReference type="InterPro" id="IPR013154">
    <property type="entry name" value="ADH-like_N"/>
</dbReference>
<organism evidence="2 3">
    <name type="scientific">Hevea brasiliensis</name>
    <name type="common">Para rubber tree</name>
    <name type="synonym">Siphonia brasiliensis</name>
    <dbReference type="NCBI Taxonomy" id="3981"/>
    <lineage>
        <taxon>Eukaryota</taxon>
        <taxon>Viridiplantae</taxon>
        <taxon>Streptophyta</taxon>
        <taxon>Embryophyta</taxon>
        <taxon>Tracheophyta</taxon>
        <taxon>Spermatophyta</taxon>
        <taxon>Magnoliopsida</taxon>
        <taxon>eudicotyledons</taxon>
        <taxon>Gunneridae</taxon>
        <taxon>Pentapetalae</taxon>
        <taxon>rosids</taxon>
        <taxon>fabids</taxon>
        <taxon>Malpighiales</taxon>
        <taxon>Euphorbiaceae</taxon>
        <taxon>Crotonoideae</taxon>
        <taxon>Micrandreae</taxon>
        <taxon>Hevea</taxon>
    </lineage>
</organism>
<evidence type="ECO:0000259" key="1">
    <source>
        <dbReference type="SMART" id="SM00829"/>
    </source>
</evidence>
<dbReference type="Proteomes" id="UP001174677">
    <property type="component" value="Chromosome 7"/>
</dbReference>
<accession>A0ABQ9M8M4</accession>
<keyword evidence="3" id="KW-1185">Reference proteome</keyword>
<proteinExistence type="predicted"/>
<protein>
    <recommendedName>
        <fullName evidence="1">Enoyl reductase (ER) domain-containing protein</fullName>
    </recommendedName>
</protein>
<name>A0ABQ9M8M4_HEVBR</name>